<gene>
    <name evidence="1" type="ORF">RM425_05840</name>
</gene>
<dbReference type="Proteomes" id="UP001183222">
    <property type="component" value="Unassembled WGS sequence"/>
</dbReference>
<name>A0ABU2K5H0_9ACTN</name>
<proteinExistence type="predicted"/>
<accession>A0ABU2K5H0</accession>
<sequence length="99" mass="10442">MSPPPSPGPGARGIVRLLNTAGGRLLVLAGEVDGAAVDAFHRRYGREPARIDGIDAGSVTSLSAAGLELLRDHLHTAPWSDRTVALRRTPEVDRLLAGR</sequence>
<evidence type="ECO:0008006" key="3">
    <source>
        <dbReference type="Google" id="ProtNLM"/>
    </source>
</evidence>
<dbReference type="RefSeq" id="WP_311344242.1">
    <property type="nucleotide sequence ID" value="NZ_JAVREI010000002.1"/>
</dbReference>
<evidence type="ECO:0000313" key="2">
    <source>
        <dbReference type="Proteomes" id="UP001183222"/>
    </source>
</evidence>
<comment type="caution">
    <text evidence="1">The sequence shown here is derived from an EMBL/GenBank/DDBJ whole genome shotgun (WGS) entry which is preliminary data.</text>
</comment>
<reference evidence="2" key="1">
    <citation type="submission" date="2023-07" db="EMBL/GenBank/DDBJ databases">
        <title>30 novel species of actinomycetes from the DSMZ collection.</title>
        <authorList>
            <person name="Nouioui I."/>
        </authorList>
    </citation>
    <scope>NUCLEOTIDE SEQUENCE [LARGE SCALE GENOMIC DNA]</scope>
    <source>
        <strain evidence="2">DSM 46792</strain>
    </source>
</reference>
<keyword evidence="2" id="KW-1185">Reference proteome</keyword>
<protein>
    <recommendedName>
        <fullName evidence="3">STAS domain-containing protein</fullName>
    </recommendedName>
</protein>
<evidence type="ECO:0000313" key="1">
    <source>
        <dbReference type="EMBL" id="MDT0275420.1"/>
    </source>
</evidence>
<dbReference type="EMBL" id="JAVREI010000002">
    <property type="protein sequence ID" value="MDT0275420.1"/>
    <property type="molecule type" value="Genomic_DNA"/>
</dbReference>
<organism evidence="1 2">
    <name type="scientific">Blastococcus goldschmidtiae</name>
    <dbReference type="NCBI Taxonomy" id="3075546"/>
    <lineage>
        <taxon>Bacteria</taxon>
        <taxon>Bacillati</taxon>
        <taxon>Actinomycetota</taxon>
        <taxon>Actinomycetes</taxon>
        <taxon>Geodermatophilales</taxon>
        <taxon>Geodermatophilaceae</taxon>
        <taxon>Blastococcus</taxon>
    </lineage>
</organism>